<keyword evidence="2" id="KW-1185">Reference proteome</keyword>
<proteinExistence type="predicted"/>
<organism evidence="1 2">
    <name type="scientific">Ambrosiozyma monospora</name>
    <name type="common">Yeast</name>
    <name type="synonym">Endomycopsis monosporus</name>
    <dbReference type="NCBI Taxonomy" id="43982"/>
    <lineage>
        <taxon>Eukaryota</taxon>
        <taxon>Fungi</taxon>
        <taxon>Dikarya</taxon>
        <taxon>Ascomycota</taxon>
        <taxon>Saccharomycotina</taxon>
        <taxon>Pichiomycetes</taxon>
        <taxon>Pichiales</taxon>
        <taxon>Pichiaceae</taxon>
        <taxon>Ambrosiozyma</taxon>
    </lineage>
</organism>
<gene>
    <name evidence="1" type="ORF">Amon02_000847200</name>
</gene>
<evidence type="ECO:0000313" key="1">
    <source>
        <dbReference type="EMBL" id="GME89270.1"/>
    </source>
</evidence>
<evidence type="ECO:0000313" key="2">
    <source>
        <dbReference type="Proteomes" id="UP001165064"/>
    </source>
</evidence>
<comment type="caution">
    <text evidence="1">The sequence shown here is derived from an EMBL/GenBank/DDBJ whole genome shotgun (WGS) entry which is preliminary data.</text>
</comment>
<sequence length="351" mass="39604">MFLTYNIVPWQEYAESLQTYSNSELVSQLNSAYSDVFPDYTDFSYGACTSVMSFLDVFPWKDVILSKARDDLSVNQYSTFIYGDITLTRPPEYNITLSVSSDNPIIETICYPFKLVFETVFHLVRSLPYGAVDQSVAPKIDTITTSMTLTTTLNQTRIVSEGHAVQEWETTRSITTSLKPLIACGAEALIHNFRDDYLNFSSFLRENSDEPIVTSYASFISNYSENSKAFGDPLVFADYLNRTFNLIFVLPSDKKYSVIDEMGYCYLQTMLKSNNGSENMVYTTGDGWMFHDLFGMGSGLDYLTFSTNENSQIQEFTITADIDNGPLLHPVFPTFVGSSESTRFGITISEN</sequence>
<dbReference type="EMBL" id="BSXS01007551">
    <property type="protein sequence ID" value="GME89270.1"/>
    <property type="molecule type" value="Genomic_DNA"/>
</dbReference>
<protein>
    <submittedName>
        <fullName evidence="1">Unnamed protein product</fullName>
    </submittedName>
</protein>
<accession>A0ACB5TJ44</accession>
<dbReference type="Proteomes" id="UP001165064">
    <property type="component" value="Unassembled WGS sequence"/>
</dbReference>
<name>A0ACB5TJ44_AMBMO</name>
<reference evidence="1" key="1">
    <citation type="submission" date="2023-04" db="EMBL/GenBank/DDBJ databases">
        <title>Ambrosiozyma monospora NBRC 10751.</title>
        <authorList>
            <person name="Ichikawa N."/>
            <person name="Sato H."/>
            <person name="Tonouchi N."/>
        </authorList>
    </citation>
    <scope>NUCLEOTIDE SEQUENCE</scope>
    <source>
        <strain evidence="1">NBRC 10751</strain>
    </source>
</reference>